<keyword evidence="2" id="KW-1185">Reference proteome</keyword>
<name>A0ACC3AL25_9EURO</name>
<sequence length="658" mass="73847">MIPISPFMAFAPEWKQRLIIIAATFATDVTSGQSISSVISSRTNLIGCMCVRVVSEASLAPMLSDAIFKHAQPETVMQNADCAFTAQEADDLPAFHDYSHNGCASDSAQQGGYSFPVALFDGVIWTDVDPDLADLASTSWNDFLSLAPTLPERTEGHNSPTLKFLDNFTKHTGLIKSFDCGTAEQRQIVLECAQQKYSPFTSVIDPQQLYGSFTSDPLAARCDEILALIKEVATVKPRNSAVDVAWSDLAHDMCSHFFSPSSVRKYLELYWSIWHPNVNIIHRPTFDPVRARPVLLAAMTVIGASVSPNGVDNGDARIWFNAVEEIVFIDDDFCDDVWPRGFPALSKVQAMQAAYIVCLYQNWEGSDQAKRRIRRHRFATLVSVVRDIGMQNARHPEYANPSQFDWMAFAAREQLIRICLWTFLLDTAFVIFNNLPPRMVIKEMTLGLASCEAIFQVESSEVCFQLLQGQLHSNASRLFKPVTIFYQAAEILCRNELDDTVILQLANLGPLNLFTITSSLHSMLFQYQNGFSSESQLLPMRNALENWKVVWAKYIHEFANTLDHAPLGIAIITPQNMWKRIGFMRHASEYWLLASLKLDRICIAERQSLEEDQGAEASPTNIPSVSGQIDHPVLQKYDETSMQQVNDLIADFQRTTIS</sequence>
<accession>A0ACC3AL25</accession>
<evidence type="ECO:0000313" key="2">
    <source>
        <dbReference type="Proteomes" id="UP001172386"/>
    </source>
</evidence>
<proteinExistence type="predicted"/>
<dbReference type="Proteomes" id="UP001172386">
    <property type="component" value="Unassembled WGS sequence"/>
</dbReference>
<dbReference type="EMBL" id="JAPDRQ010000003">
    <property type="protein sequence ID" value="KAJ9664334.1"/>
    <property type="molecule type" value="Genomic_DNA"/>
</dbReference>
<gene>
    <name evidence="1" type="ORF">H2198_000263</name>
</gene>
<comment type="caution">
    <text evidence="1">The sequence shown here is derived from an EMBL/GenBank/DDBJ whole genome shotgun (WGS) entry which is preliminary data.</text>
</comment>
<evidence type="ECO:0000313" key="1">
    <source>
        <dbReference type="EMBL" id="KAJ9664334.1"/>
    </source>
</evidence>
<reference evidence="1" key="1">
    <citation type="submission" date="2022-10" db="EMBL/GenBank/DDBJ databases">
        <title>Culturing micro-colonial fungi from biological soil crusts in the Mojave desert and describing Neophaeococcomyces mojavensis, and introducing the new genera and species Taxawa tesnikishii.</title>
        <authorList>
            <person name="Kurbessoian T."/>
            <person name="Stajich J.E."/>
        </authorList>
    </citation>
    <scope>NUCLEOTIDE SEQUENCE</scope>
    <source>
        <strain evidence="1">JES_112</strain>
    </source>
</reference>
<protein>
    <submittedName>
        <fullName evidence="1">Uncharacterized protein</fullName>
    </submittedName>
</protein>
<organism evidence="1 2">
    <name type="scientific">Neophaeococcomyces mojaviensis</name>
    <dbReference type="NCBI Taxonomy" id="3383035"/>
    <lineage>
        <taxon>Eukaryota</taxon>
        <taxon>Fungi</taxon>
        <taxon>Dikarya</taxon>
        <taxon>Ascomycota</taxon>
        <taxon>Pezizomycotina</taxon>
        <taxon>Eurotiomycetes</taxon>
        <taxon>Chaetothyriomycetidae</taxon>
        <taxon>Chaetothyriales</taxon>
        <taxon>Chaetothyriales incertae sedis</taxon>
        <taxon>Neophaeococcomyces</taxon>
    </lineage>
</organism>